<feature type="domain" description="DFDF" evidence="4">
    <location>
        <begin position="441"/>
        <end position="477"/>
    </location>
</feature>
<dbReference type="PROSITE" id="PS51536">
    <property type="entry name" value="TFG"/>
    <property type="match status" value="1"/>
</dbReference>
<feature type="domain" description="FFD box profile" evidence="5">
    <location>
        <begin position="504"/>
        <end position="520"/>
    </location>
</feature>
<feature type="region of interest" description="Disordered" evidence="3">
    <location>
        <begin position="80"/>
        <end position="155"/>
    </location>
</feature>
<feature type="domain" description="Sm" evidence="7">
    <location>
        <begin position="1"/>
        <end position="80"/>
    </location>
</feature>
<evidence type="ECO:0000259" key="6">
    <source>
        <dbReference type="PROSITE" id="PS51536"/>
    </source>
</evidence>
<comment type="caution">
    <text evidence="8">The sequence shown here is derived from an EMBL/GenBank/DDBJ whole genome shotgun (WGS) entry which is preliminary data.</text>
</comment>
<feature type="short sequence motif" description="TFG box" evidence="2">
    <location>
        <begin position="532"/>
        <end position="552"/>
    </location>
</feature>
<dbReference type="GO" id="GO:0000932">
    <property type="term" value="C:P-body"/>
    <property type="evidence" value="ECO:0007669"/>
    <property type="project" value="TreeGrafter"/>
</dbReference>
<dbReference type="InterPro" id="IPR047575">
    <property type="entry name" value="Sm"/>
</dbReference>
<keyword evidence="9" id="KW-1185">Reference proteome</keyword>
<dbReference type="PANTHER" id="PTHR13586">
    <property type="entry name" value="SCD6 PROTEIN-RELATED"/>
    <property type="match status" value="1"/>
</dbReference>
<name>A0AAN6NCJ3_9PEZI</name>
<feature type="compositionally biased region" description="Gly residues" evidence="3">
    <location>
        <begin position="571"/>
        <end position="588"/>
    </location>
</feature>
<feature type="compositionally biased region" description="Low complexity" evidence="3">
    <location>
        <begin position="271"/>
        <end position="282"/>
    </location>
</feature>
<dbReference type="EMBL" id="MU853780">
    <property type="protein sequence ID" value="KAK3941738.1"/>
    <property type="molecule type" value="Genomic_DNA"/>
</dbReference>
<dbReference type="AlphaFoldDB" id="A0AAN6NCJ3"/>
<feature type="compositionally biased region" description="Pro residues" evidence="3">
    <location>
        <begin position="182"/>
        <end position="191"/>
    </location>
</feature>
<dbReference type="GO" id="GO:0034063">
    <property type="term" value="P:stress granule assembly"/>
    <property type="evidence" value="ECO:0007669"/>
    <property type="project" value="TreeGrafter"/>
</dbReference>
<feature type="compositionally biased region" description="Pro residues" evidence="3">
    <location>
        <begin position="103"/>
        <end position="125"/>
    </location>
</feature>
<evidence type="ECO:0000259" key="7">
    <source>
        <dbReference type="PROSITE" id="PS52002"/>
    </source>
</evidence>
<dbReference type="GO" id="GO:0033962">
    <property type="term" value="P:P-body assembly"/>
    <property type="evidence" value="ECO:0007669"/>
    <property type="project" value="TreeGrafter"/>
</dbReference>
<feature type="domain" description="TFG box profile" evidence="6">
    <location>
        <begin position="532"/>
        <end position="552"/>
    </location>
</feature>
<dbReference type="InterPro" id="IPR010920">
    <property type="entry name" value="LSM_dom_sf"/>
</dbReference>
<evidence type="ECO:0000259" key="4">
    <source>
        <dbReference type="PROSITE" id="PS51512"/>
    </source>
</evidence>
<feature type="short sequence motif" description="FFD box" evidence="1">
    <location>
        <begin position="504"/>
        <end position="520"/>
    </location>
</feature>
<feature type="region of interest" description="Disordered" evidence="3">
    <location>
        <begin position="182"/>
        <end position="294"/>
    </location>
</feature>
<feature type="compositionally biased region" description="Low complexity" evidence="3">
    <location>
        <begin position="192"/>
        <end position="230"/>
    </location>
</feature>
<feature type="region of interest" description="Disordered" evidence="3">
    <location>
        <begin position="392"/>
        <end position="452"/>
    </location>
</feature>
<organism evidence="8 9">
    <name type="scientific">Diplogelasinospora grovesii</name>
    <dbReference type="NCBI Taxonomy" id="303347"/>
    <lineage>
        <taxon>Eukaryota</taxon>
        <taxon>Fungi</taxon>
        <taxon>Dikarya</taxon>
        <taxon>Ascomycota</taxon>
        <taxon>Pezizomycotina</taxon>
        <taxon>Sordariomycetes</taxon>
        <taxon>Sordariomycetidae</taxon>
        <taxon>Sordariales</taxon>
        <taxon>Diplogelasinosporaceae</taxon>
        <taxon>Diplogelasinospora</taxon>
    </lineage>
</organism>
<proteinExistence type="predicted"/>
<dbReference type="Pfam" id="PF12701">
    <property type="entry name" value="LSM14"/>
    <property type="match status" value="1"/>
</dbReference>
<dbReference type="SMART" id="SM01199">
    <property type="entry name" value="FDF"/>
    <property type="match status" value="1"/>
</dbReference>
<dbReference type="PROSITE" id="PS51512">
    <property type="entry name" value="DFDF"/>
    <property type="match status" value="1"/>
</dbReference>
<protein>
    <submittedName>
        <fullName evidence="8">Scd6-like Sm domain-containing protein</fullName>
    </submittedName>
</protein>
<dbReference type="PROSITE" id="PS52002">
    <property type="entry name" value="SM"/>
    <property type="match status" value="1"/>
</dbReference>
<feature type="compositionally biased region" description="Polar residues" evidence="3">
    <location>
        <begin position="395"/>
        <end position="408"/>
    </location>
</feature>
<feature type="compositionally biased region" description="Polar residues" evidence="3">
    <location>
        <begin position="594"/>
        <end position="604"/>
    </location>
</feature>
<evidence type="ECO:0000313" key="9">
    <source>
        <dbReference type="Proteomes" id="UP001303473"/>
    </source>
</evidence>
<feature type="region of interest" description="Disordered" evidence="3">
    <location>
        <begin position="311"/>
        <end position="334"/>
    </location>
</feature>
<dbReference type="CDD" id="cd01736">
    <property type="entry name" value="LSm14_N"/>
    <property type="match status" value="1"/>
</dbReference>
<sequence>MSEFIGARISLISRSNIRYVGVLREINSDESTVSLENVKSFGTENRAVEGEAEYAPSEQIYDYVVFRGSDVKDLRIEEGPGQVKENTPPAMPNDPAIVGSGPARPPRNMPPGPSGPPGPQGPPGPFNQQGPPAGAPGFGYFPPPPNMGAPNMGAMGGWGRANGPGPNAFNNMYPPPPGWFPPGQEFPPFSPAGPWGNYGGYPNPAGLKTGPAGVPGQQQGNQGGPANQTPNMPQAQAARPAPIGSSVAEQKPAVPAQPAEMGPSEPKSLGQPPKQAAPSAAPTVLPPPVEATKPPVEEVKATAVSLNNNAPQAAAQQAAKNIPTGPKSNRPTQILPAVPLPAALTSKPSQPTQAIKSIGEQSNAASAAAALRDATQAAKAAVAVAMAKALEEVQPPNQQPSTNANGMDNLTKKVNEMRVSATRSGPSNRGDRSARGGRGPRPVNKVEVPDSDFDFASSNAKFNKQDVVKEAIAGSPLSETPNGTTGSTAAEAIAADLAPDSVPVAYNKSRSFFDNISSEAKDRAENNGQKPGGREWRGEEQRKNMETFGQGSVDGGFRGYRGRGRGRGGRGRGGNYRGSGGRGGGSTGGYRNNQQRSEGQPISQ</sequence>
<dbReference type="InterPro" id="IPR025762">
    <property type="entry name" value="DFDF"/>
</dbReference>
<feature type="region of interest" description="Disordered" evidence="3">
    <location>
        <begin position="512"/>
        <end position="604"/>
    </location>
</feature>
<dbReference type="PANTHER" id="PTHR13586:SF0">
    <property type="entry name" value="TRAILER HITCH, ISOFORM H"/>
    <property type="match status" value="1"/>
</dbReference>
<feature type="compositionally biased region" description="Basic residues" evidence="3">
    <location>
        <begin position="560"/>
        <end position="570"/>
    </location>
</feature>
<dbReference type="SUPFAM" id="SSF50182">
    <property type="entry name" value="Sm-like ribonucleoproteins"/>
    <property type="match status" value="1"/>
</dbReference>
<dbReference type="GO" id="GO:0003729">
    <property type="term" value="F:mRNA binding"/>
    <property type="evidence" value="ECO:0007669"/>
    <property type="project" value="TreeGrafter"/>
</dbReference>
<evidence type="ECO:0000256" key="2">
    <source>
        <dbReference type="PROSITE-ProRule" id="PRU00869"/>
    </source>
</evidence>
<dbReference type="SMART" id="SM01271">
    <property type="entry name" value="LSM14"/>
    <property type="match status" value="1"/>
</dbReference>
<dbReference type="PROSITE" id="PS51513">
    <property type="entry name" value="FFD"/>
    <property type="match status" value="1"/>
</dbReference>
<accession>A0AAN6NCJ3</accession>
<evidence type="ECO:0000259" key="5">
    <source>
        <dbReference type="PROSITE" id="PS51513"/>
    </source>
</evidence>
<dbReference type="InterPro" id="IPR025768">
    <property type="entry name" value="TFG_box"/>
</dbReference>
<evidence type="ECO:0000256" key="3">
    <source>
        <dbReference type="SAM" id="MobiDB-lite"/>
    </source>
</evidence>
<dbReference type="Gene3D" id="2.30.30.100">
    <property type="match status" value="1"/>
</dbReference>
<evidence type="ECO:0000313" key="8">
    <source>
        <dbReference type="EMBL" id="KAK3941738.1"/>
    </source>
</evidence>
<dbReference type="InterPro" id="IPR025761">
    <property type="entry name" value="FFD_box"/>
</dbReference>
<reference evidence="9" key="1">
    <citation type="journal article" date="2023" name="Mol. Phylogenet. Evol.">
        <title>Genome-scale phylogeny and comparative genomics of the fungal order Sordariales.</title>
        <authorList>
            <person name="Hensen N."/>
            <person name="Bonometti L."/>
            <person name="Westerberg I."/>
            <person name="Brannstrom I.O."/>
            <person name="Guillou S."/>
            <person name="Cros-Aarteil S."/>
            <person name="Calhoun S."/>
            <person name="Haridas S."/>
            <person name="Kuo A."/>
            <person name="Mondo S."/>
            <person name="Pangilinan J."/>
            <person name="Riley R."/>
            <person name="LaButti K."/>
            <person name="Andreopoulos B."/>
            <person name="Lipzen A."/>
            <person name="Chen C."/>
            <person name="Yan M."/>
            <person name="Daum C."/>
            <person name="Ng V."/>
            <person name="Clum A."/>
            <person name="Steindorff A."/>
            <person name="Ohm R.A."/>
            <person name="Martin F."/>
            <person name="Silar P."/>
            <person name="Natvig D.O."/>
            <person name="Lalanne C."/>
            <person name="Gautier V."/>
            <person name="Ament-Velasquez S.L."/>
            <person name="Kruys A."/>
            <person name="Hutchinson M.I."/>
            <person name="Powell A.J."/>
            <person name="Barry K."/>
            <person name="Miller A.N."/>
            <person name="Grigoriev I.V."/>
            <person name="Debuchy R."/>
            <person name="Gladieux P."/>
            <person name="Hiltunen Thoren M."/>
            <person name="Johannesson H."/>
        </authorList>
    </citation>
    <scope>NUCLEOTIDE SEQUENCE [LARGE SCALE GENOMIC DNA]</scope>
    <source>
        <strain evidence="9">CBS 340.73</strain>
    </source>
</reference>
<feature type="compositionally biased region" description="Basic and acidic residues" evidence="3">
    <location>
        <begin position="532"/>
        <end position="545"/>
    </location>
</feature>
<gene>
    <name evidence="8" type="ORF">QBC46DRAFT_381878</name>
</gene>
<dbReference type="Pfam" id="PF09532">
    <property type="entry name" value="FDF"/>
    <property type="match status" value="1"/>
</dbReference>
<evidence type="ECO:0000256" key="1">
    <source>
        <dbReference type="PROSITE-ProRule" id="PRU00846"/>
    </source>
</evidence>
<dbReference type="InterPro" id="IPR025609">
    <property type="entry name" value="Lsm14-like_N"/>
</dbReference>
<dbReference type="Proteomes" id="UP001303473">
    <property type="component" value="Unassembled WGS sequence"/>
</dbReference>
<dbReference type="InterPro" id="IPR019050">
    <property type="entry name" value="FDF_dom"/>
</dbReference>